<protein>
    <submittedName>
        <fullName evidence="3">Conserved protein/domain typically associated with flavoprotein oxygenase, DIM6/NTAB family</fullName>
    </submittedName>
</protein>
<dbReference type="OrthoDB" id="9791490at2"/>
<feature type="domain" description="Flavin reductase like" evidence="2">
    <location>
        <begin position="22"/>
        <end position="176"/>
    </location>
</feature>
<dbReference type="InterPro" id="IPR002563">
    <property type="entry name" value="Flavin_Rdtase-like_dom"/>
</dbReference>
<dbReference type="RefSeq" id="WP_039678154.1">
    <property type="nucleotide sequence ID" value="NZ_JAWGXO010000004.1"/>
</dbReference>
<name>A0A0B3WVS1_9FIRM</name>
<evidence type="ECO:0000313" key="3">
    <source>
        <dbReference type="EMBL" id="KHS58680.1"/>
    </source>
</evidence>
<evidence type="ECO:0000259" key="2">
    <source>
        <dbReference type="Pfam" id="PF01613"/>
    </source>
</evidence>
<dbReference type="SUPFAM" id="SSF50475">
    <property type="entry name" value="FMN-binding split barrel"/>
    <property type="match status" value="1"/>
</dbReference>
<sequence length="178" mass="20313">MKKEIEVFDYASEIIKAVNEGVLLTTKADDKVNSMTISWGTLGIEWGKLIFTVFVRENRFTKQQLEKNPEFTINIPIGEFNKKILGVCGTKSGHATDKIKELDLSLESPNVISVPGIKELPLTLECRVIYKQKQDEKEVTEENKNKFYPQDVESSFHGSNRDYHTAYYGEIVSAYIIE</sequence>
<organism evidence="3 4">
    <name type="scientific">Terrisporobacter othiniensis</name>
    <dbReference type="NCBI Taxonomy" id="1577792"/>
    <lineage>
        <taxon>Bacteria</taxon>
        <taxon>Bacillati</taxon>
        <taxon>Bacillota</taxon>
        <taxon>Clostridia</taxon>
        <taxon>Peptostreptococcales</taxon>
        <taxon>Peptostreptococcaceae</taxon>
        <taxon>Terrisporobacter</taxon>
    </lineage>
</organism>
<gene>
    <name evidence="3" type="ORF">QX51_01590</name>
</gene>
<evidence type="ECO:0000256" key="1">
    <source>
        <dbReference type="ARBA" id="ARBA00038054"/>
    </source>
</evidence>
<dbReference type="Pfam" id="PF01613">
    <property type="entry name" value="Flavin_Reduct"/>
    <property type="match status" value="1"/>
</dbReference>
<accession>A0A0B3WVS1</accession>
<dbReference type="Gene3D" id="2.30.110.10">
    <property type="entry name" value="Electron Transport, Fmn-binding Protein, Chain A"/>
    <property type="match status" value="1"/>
</dbReference>
<comment type="similarity">
    <text evidence="1">Belongs to the flavoredoxin family.</text>
</comment>
<comment type="caution">
    <text evidence="3">The sequence shown here is derived from an EMBL/GenBank/DDBJ whole genome shotgun (WGS) entry which is preliminary data.</text>
</comment>
<dbReference type="InterPro" id="IPR012349">
    <property type="entry name" value="Split_barrel_FMN-bd"/>
</dbReference>
<reference evidence="3 4" key="1">
    <citation type="submission" date="2014-12" db="EMBL/GenBank/DDBJ databases">
        <title>Draft genome sequence of Terrisporobacter sp. 08-306576, isolated from the blood culture of a bacteremia patient.</title>
        <authorList>
            <person name="Lund L.C."/>
            <person name="Sydenham T.V."/>
            <person name="Hogh S.V."/>
            <person name="Skov M.N."/>
            <person name="Kemp M."/>
            <person name="Justesen U.S."/>
        </authorList>
    </citation>
    <scope>NUCLEOTIDE SEQUENCE [LARGE SCALE GENOMIC DNA]</scope>
    <source>
        <strain evidence="3 4">08-306576</strain>
    </source>
</reference>
<dbReference type="Proteomes" id="UP000031189">
    <property type="component" value="Unassembled WGS sequence"/>
</dbReference>
<dbReference type="EMBL" id="JWHR01000018">
    <property type="protein sequence ID" value="KHS58680.1"/>
    <property type="molecule type" value="Genomic_DNA"/>
</dbReference>
<dbReference type="GO" id="GO:0016646">
    <property type="term" value="F:oxidoreductase activity, acting on the CH-NH group of donors, NAD or NADP as acceptor"/>
    <property type="evidence" value="ECO:0007669"/>
    <property type="project" value="UniProtKB-ARBA"/>
</dbReference>
<dbReference type="STRING" id="1577792.QX51_01590"/>
<dbReference type="PANTHER" id="PTHR43567:SF5">
    <property type="entry name" value="HYPOTHETICAL CYTOSOLIC PROTEIN"/>
    <property type="match status" value="1"/>
</dbReference>
<keyword evidence="4" id="KW-1185">Reference proteome</keyword>
<dbReference type="PANTHER" id="PTHR43567">
    <property type="entry name" value="FLAVOREDOXIN-RELATED-RELATED"/>
    <property type="match status" value="1"/>
</dbReference>
<dbReference type="InterPro" id="IPR052174">
    <property type="entry name" value="Flavoredoxin"/>
</dbReference>
<dbReference type="AlphaFoldDB" id="A0A0B3WVS1"/>
<proteinExistence type="inferred from homology"/>
<evidence type="ECO:0000313" key="4">
    <source>
        <dbReference type="Proteomes" id="UP000031189"/>
    </source>
</evidence>
<dbReference type="GO" id="GO:0010181">
    <property type="term" value="F:FMN binding"/>
    <property type="evidence" value="ECO:0007669"/>
    <property type="project" value="InterPro"/>
</dbReference>